<evidence type="ECO:0000256" key="8">
    <source>
        <dbReference type="ARBA" id="ARBA00023242"/>
    </source>
</evidence>
<evidence type="ECO:0000256" key="10">
    <source>
        <dbReference type="PIRSR" id="PIRSR604808-2"/>
    </source>
</evidence>
<dbReference type="GO" id="GO:0008081">
    <property type="term" value="F:phosphoric diester hydrolase activity"/>
    <property type="evidence" value="ECO:0007669"/>
    <property type="project" value="TreeGrafter"/>
</dbReference>
<dbReference type="GO" id="GO:0006284">
    <property type="term" value="P:base-excision repair"/>
    <property type="evidence" value="ECO:0007669"/>
    <property type="project" value="TreeGrafter"/>
</dbReference>
<evidence type="ECO:0000256" key="6">
    <source>
        <dbReference type="ARBA" id="ARBA00022833"/>
    </source>
</evidence>
<dbReference type="InterPro" id="IPR010666">
    <property type="entry name" value="Znf_GRF"/>
</dbReference>
<evidence type="ECO:0000256" key="4">
    <source>
        <dbReference type="ARBA" id="ARBA00022771"/>
    </source>
</evidence>
<dbReference type="FunFam" id="3.60.10.10:FF:000079">
    <property type="entry name" value="DNA-(apurinic or apyrimidinic site) lyase"/>
    <property type="match status" value="1"/>
</dbReference>
<dbReference type="Gene3D" id="3.60.10.10">
    <property type="entry name" value="Endonuclease/exonuclease/phosphatase"/>
    <property type="match status" value="1"/>
</dbReference>
<feature type="site" description="Interaction with DNA substrate" evidence="11">
    <location>
        <position position="289"/>
    </location>
</feature>
<feature type="site" description="Transition state stabilizer" evidence="11">
    <location>
        <position position="173"/>
    </location>
</feature>
<dbReference type="GO" id="GO:0008270">
    <property type="term" value="F:zinc ion binding"/>
    <property type="evidence" value="ECO:0007669"/>
    <property type="project" value="UniProtKB-KW"/>
</dbReference>
<dbReference type="EMBL" id="KX349090">
    <property type="protein sequence ID" value="AQT26491.1"/>
    <property type="molecule type" value="Genomic_DNA"/>
</dbReference>
<feature type="binding site" evidence="10">
    <location>
        <position position="171"/>
    </location>
    <ligand>
        <name>Mg(2+)</name>
        <dbReference type="ChEBI" id="CHEBI:18420"/>
        <label>1</label>
    </ligand>
</feature>
<dbReference type="Pfam" id="PF06839">
    <property type="entry name" value="Zn_ribbon_GRF"/>
    <property type="match status" value="1"/>
</dbReference>
<keyword evidence="3 10" id="KW-0479">Metal-binding</keyword>
<keyword evidence="5" id="KW-0378">Hydrolase</keyword>
<dbReference type="InterPro" id="IPR020847">
    <property type="entry name" value="AP_endonuclease_F1_BS"/>
</dbReference>
<evidence type="ECO:0000256" key="12">
    <source>
        <dbReference type="PROSITE-ProRule" id="PRU01343"/>
    </source>
</evidence>
<keyword evidence="7 10" id="KW-0460">Magnesium</keyword>
<feature type="active site" evidence="9">
    <location>
        <position position="171"/>
    </location>
</feature>
<evidence type="ECO:0000256" key="13">
    <source>
        <dbReference type="SAM" id="MobiDB-lite"/>
    </source>
</evidence>
<keyword evidence="8" id="KW-0539">Nucleus</keyword>
<evidence type="ECO:0000313" key="15">
    <source>
        <dbReference type="EMBL" id="AQT26491.1"/>
    </source>
</evidence>
<evidence type="ECO:0000256" key="2">
    <source>
        <dbReference type="ARBA" id="ARBA00013541"/>
    </source>
</evidence>
<dbReference type="PANTHER" id="PTHR22748:SF4">
    <property type="entry name" value="DNA-(APURINIC OR APYRIMIDINIC SITE) ENDONUCLEASE 2"/>
    <property type="match status" value="1"/>
</dbReference>
<feature type="compositionally biased region" description="Polar residues" evidence="13">
    <location>
        <begin position="394"/>
        <end position="418"/>
    </location>
</feature>
<feature type="domain" description="GRF-type" evidence="14">
    <location>
        <begin position="559"/>
        <end position="611"/>
    </location>
</feature>
<feature type="active site" description="Proton acceptor" evidence="9">
    <location>
        <position position="289"/>
    </location>
</feature>
<keyword evidence="4 12" id="KW-0863">Zinc-finger</keyword>
<keyword evidence="6" id="KW-0862">Zinc</keyword>
<evidence type="ECO:0000256" key="9">
    <source>
        <dbReference type="PIRSR" id="PIRSR604808-1"/>
    </source>
</evidence>
<evidence type="ECO:0000256" key="1">
    <source>
        <dbReference type="ARBA" id="ARBA00007092"/>
    </source>
</evidence>
<dbReference type="PANTHER" id="PTHR22748">
    <property type="entry name" value="AP ENDONUCLEASE"/>
    <property type="match status" value="1"/>
</dbReference>
<reference evidence="15" key="1">
    <citation type="journal article" date="2017" name="G3 (Bethesda)">
        <title>Unconventional Recombination in the Mating Type Locus of Heterothallic Apple Canker Pathogen Valsa mali.</title>
        <authorList>
            <person name="Yin Z."/>
            <person name="Ke X."/>
            <person name="Li Z."/>
            <person name="Chen J."/>
            <person name="Gao X."/>
            <person name="Huang L."/>
        </authorList>
    </citation>
    <scope>NUCLEOTIDE SEQUENCE</scope>
    <source>
        <strain evidence="15">SXLC146</strain>
    </source>
</reference>
<proteinExistence type="inferred from homology"/>
<sequence>MGLRITTWNVYVSDGFQAMFDTLEADIVIMQEAKIQRKDLTDDMVLVPGWDVFFSLPKDKKGKNFDTVVPGLTGTLCPRKSTIKFRDLPADQQIGGYPREDQIIGPVDEVILDSEGRAVILEFPAFVLIGVYVPATRDDTRTDFRMGFMSILDARIRNLVAMGKQVVLAGDLNIIRSDIDTAGCADQLRKEGMTLDDFLSTPSRRLFNQLIFEGQVIGERDEGRGEPVMWDITRTFHPNRQGMFTCWETKKNARPGNFGSRIDYILCTAGLKKWFEDSNIQEGLMGSDHCPVYATMADCTRNGSKDVHIADLMNREGMFKEGKRLREWSTRDMLPQSTRLLTEFNRRRSIKDMFAKNLAAPKSQQASKYATESTADTDGFSAIPTSDAEPSPTPSATPVSIEASSTANLKSFTKTASPKATPKRAMPNISGQPQKRMKTATSKDRVKPGPAQSTLKGFFRPKTTTSEPIEGILRHEEGSLETIPNDKFLSSPAKKETDGISPVDGAGDDGKEKAGRSASDGDETGDRLGTQDDTNVFDPIHSKESWSRLLGGKRVAPLCEHGQPCISYVVKKPGINCGRTFYMCSRPLGPSGQKEKNTQWRCATFIWARSAESKDASTS</sequence>
<dbReference type="PROSITE" id="PS00726">
    <property type="entry name" value="AP_NUCLEASE_F1_1"/>
    <property type="match status" value="1"/>
</dbReference>
<dbReference type="GO" id="GO:0008311">
    <property type="term" value="F:double-stranded DNA 3'-5' DNA exonuclease activity"/>
    <property type="evidence" value="ECO:0007669"/>
    <property type="project" value="TreeGrafter"/>
</dbReference>
<feature type="binding site" evidence="10">
    <location>
        <position position="32"/>
    </location>
    <ligand>
        <name>Mg(2+)</name>
        <dbReference type="ChEBI" id="CHEBI:18420"/>
        <label>1</label>
    </ligand>
</feature>
<dbReference type="PROSITE" id="PS51435">
    <property type="entry name" value="AP_NUCLEASE_F1_4"/>
    <property type="match status" value="1"/>
</dbReference>
<dbReference type="Pfam" id="PF03372">
    <property type="entry name" value="Exo_endo_phos"/>
    <property type="match status" value="1"/>
</dbReference>
<keyword evidence="10" id="KW-0464">Manganese</keyword>
<dbReference type="AlphaFoldDB" id="A0A2Z2F0U8"/>
<feature type="active site" evidence="9">
    <location>
        <position position="132"/>
    </location>
</feature>
<feature type="compositionally biased region" description="Polar residues" evidence="13">
    <location>
        <begin position="362"/>
        <end position="376"/>
    </location>
</feature>
<dbReference type="GO" id="GO:0003677">
    <property type="term" value="F:DNA binding"/>
    <property type="evidence" value="ECO:0007669"/>
    <property type="project" value="InterPro"/>
</dbReference>
<dbReference type="PROSITE" id="PS51999">
    <property type="entry name" value="ZF_GRF"/>
    <property type="match status" value="1"/>
</dbReference>
<evidence type="ECO:0000256" key="3">
    <source>
        <dbReference type="ARBA" id="ARBA00022723"/>
    </source>
</evidence>
<feature type="region of interest" description="Disordered" evidence="13">
    <location>
        <begin position="361"/>
        <end position="539"/>
    </location>
</feature>
<evidence type="ECO:0000256" key="7">
    <source>
        <dbReference type="ARBA" id="ARBA00022842"/>
    </source>
</evidence>
<comment type="cofactor">
    <cofactor evidence="10">
        <name>Mg(2+)</name>
        <dbReference type="ChEBI" id="CHEBI:18420"/>
    </cofactor>
    <cofactor evidence="10">
        <name>Mn(2+)</name>
        <dbReference type="ChEBI" id="CHEBI:29035"/>
    </cofactor>
    <text evidence="10">Probably binds two magnesium or manganese ions per subunit.</text>
</comment>
<feature type="site" description="Important for catalytic activity" evidence="11">
    <location>
        <position position="263"/>
    </location>
</feature>
<protein>
    <recommendedName>
        <fullName evidence="2">DNA-(apurinic or apyrimidinic site) endonuclease 2</fullName>
    </recommendedName>
</protein>
<comment type="similarity">
    <text evidence="1">Belongs to the DNA repair enzymes AP/ExoA family.</text>
</comment>
<evidence type="ECO:0000256" key="11">
    <source>
        <dbReference type="PIRSR" id="PIRSR604808-3"/>
    </source>
</evidence>
<dbReference type="GO" id="GO:0003906">
    <property type="term" value="F:DNA-(apurinic or apyrimidinic site) endonuclease activity"/>
    <property type="evidence" value="ECO:0007669"/>
    <property type="project" value="TreeGrafter"/>
</dbReference>
<dbReference type="GO" id="GO:0005634">
    <property type="term" value="C:nucleus"/>
    <property type="evidence" value="ECO:0007669"/>
    <property type="project" value="TreeGrafter"/>
</dbReference>
<dbReference type="InterPro" id="IPR005135">
    <property type="entry name" value="Endo/exonuclease/phosphatase"/>
</dbReference>
<dbReference type="InterPro" id="IPR004808">
    <property type="entry name" value="AP_endonuc_1"/>
</dbReference>
<organism evidence="15">
    <name type="scientific">Cytospora mali</name>
    <name type="common">Apple Valsa canker fungus</name>
    <name type="synonym">Valsa mali</name>
    <dbReference type="NCBI Taxonomy" id="578113"/>
    <lineage>
        <taxon>Eukaryota</taxon>
        <taxon>Fungi</taxon>
        <taxon>Dikarya</taxon>
        <taxon>Ascomycota</taxon>
        <taxon>Pezizomycotina</taxon>
        <taxon>Sordariomycetes</taxon>
        <taxon>Sordariomycetidae</taxon>
        <taxon>Diaporthales</taxon>
        <taxon>Cytosporaceae</taxon>
        <taxon>Cytospora</taxon>
    </lineage>
</organism>
<accession>A0A2Z2F0U8</accession>
<name>A0A2Z2F0U8_CYTMA</name>
<feature type="binding site" evidence="10">
    <location>
        <position position="173"/>
    </location>
    <ligand>
        <name>Mg(2+)</name>
        <dbReference type="ChEBI" id="CHEBI:18420"/>
        <label>1</label>
    </ligand>
</feature>
<dbReference type="SUPFAM" id="SSF56219">
    <property type="entry name" value="DNase I-like"/>
    <property type="match status" value="1"/>
</dbReference>
<dbReference type="InterPro" id="IPR036691">
    <property type="entry name" value="Endo/exonu/phosph_ase_sf"/>
</dbReference>
<evidence type="ECO:0000259" key="14">
    <source>
        <dbReference type="PROSITE" id="PS51999"/>
    </source>
</evidence>
<feature type="binding site" evidence="10">
    <location>
        <position position="289"/>
    </location>
    <ligand>
        <name>Mg(2+)</name>
        <dbReference type="ChEBI" id="CHEBI:18420"/>
        <label>1</label>
    </ligand>
</feature>
<feature type="binding site" evidence="10">
    <location>
        <position position="288"/>
    </location>
    <ligand>
        <name>Mg(2+)</name>
        <dbReference type="ChEBI" id="CHEBI:18420"/>
        <label>1</label>
    </ligand>
</feature>
<evidence type="ECO:0000256" key="5">
    <source>
        <dbReference type="ARBA" id="ARBA00022801"/>
    </source>
</evidence>